<keyword evidence="2" id="KW-0547">Nucleotide-binding</keyword>
<organism evidence="7 8">
    <name type="scientific">Hydrogeniiclostridium mannosilyticum</name>
    <dbReference type="NCBI Taxonomy" id="2764322"/>
    <lineage>
        <taxon>Bacteria</taxon>
        <taxon>Bacillati</taxon>
        <taxon>Bacillota</taxon>
        <taxon>Clostridia</taxon>
        <taxon>Eubacteriales</taxon>
        <taxon>Acutalibacteraceae</taxon>
        <taxon>Hydrogeniiclostridium</taxon>
    </lineage>
</organism>
<evidence type="ECO:0000256" key="4">
    <source>
        <dbReference type="ARBA" id="ARBA00022840"/>
    </source>
</evidence>
<accession>A0A328UH88</accession>
<keyword evidence="4" id="KW-0067">ATP-binding</keyword>
<dbReference type="EMBL" id="QLYR01000005">
    <property type="protein sequence ID" value="RAQ28476.1"/>
    <property type="molecule type" value="Genomic_DNA"/>
</dbReference>
<dbReference type="CDD" id="cd07995">
    <property type="entry name" value="TPK"/>
    <property type="match status" value="1"/>
</dbReference>
<dbReference type="EC" id="2.7.6.2" evidence="5"/>
<dbReference type="Pfam" id="PF04263">
    <property type="entry name" value="TPK_catalytic"/>
    <property type="match status" value="1"/>
</dbReference>
<feature type="domain" description="Thiamin pyrophosphokinase thiamin-binding" evidence="6">
    <location>
        <begin position="134"/>
        <end position="207"/>
    </location>
</feature>
<evidence type="ECO:0000313" key="8">
    <source>
        <dbReference type="Proteomes" id="UP000249377"/>
    </source>
</evidence>
<dbReference type="Gene3D" id="3.40.50.10240">
    <property type="entry name" value="Thiamin pyrophosphokinase, catalytic domain"/>
    <property type="match status" value="1"/>
</dbReference>
<dbReference type="GO" id="GO:0030975">
    <property type="term" value="F:thiamine binding"/>
    <property type="evidence" value="ECO:0007669"/>
    <property type="project" value="InterPro"/>
</dbReference>
<dbReference type="Proteomes" id="UP000249377">
    <property type="component" value="Unassembled WGS sequence"/>
</dbReference>
<dbReference type="InterPro" id="IPR053149">
    <property type="entry name" value="TPK"/>
</dbReference>
<sequence>MEKKVAACVIISAAPVSNVSYIKNYIQDRDFVICADGGLKHAMACGILPDLLVGDFDSLDADLPEAIERLKLPVMKDDTDTMAAVKTGLQRGYRRFTILCATGGRLDHTYANLCTMQYILSQGGEACLVDADASIYLIRNKKMLFKNQTGKTLSVFPFGCRFCTVTYEGLLYPLDHVRLYADGFPMGVSNIIIENTATVEVHEGDALIMLNNKV</sequence>
<dbReference type="InterPro" id="IPR007373">
    <property type="entry name" value="Thiamin_PyroPKinase_B1-bd"/>
</dbReference>
<dbReference type="RefSeq" id="WP_112332859.1">
    <property type="nucleotide sequence ID" value="NZ_QLYR01000005.1"/>
</dbReference>
<evidence type="ECO:0000256" key="5">
    <source>
        <dbReference type="NCBIfam" id="TIGR01378"/>
    </source>
</evidence>
<dbReference type="PANTHER" id="PTHR41299:SF1">
    <property type="entry name" value="THIAMINE PYROPHOSPHOKINASE"/>
    <property type="match status" value="1"/>
</dbReference>
<protein>
    <recommendedName>
        <fullName evidence="5">Thiamine diphosphokinase</fullName>
        <ecNumber evidence="5">2.7.6.2</ecNumber>
    </recommendedName>
</protein>
<dbReference type="SMART" id="SM00983">
    <property type="entry name" value="TPK_B1_binding"/>
    <property type="match status" value="1"/>
</dbReference>
<dbReference type="AlphaFoldDB" id="A0A328UH88"/>
<dbReference type="SUPFAM" id="SSF63862">
    <property type="entry name" value="Thiamin pyrophosphokinase, substrate-binding domain"/>
    <property type="match status" value="1"/>
</dbReference>
<keyword evidence="8" id="KW-1185">Reference proteome</keyword>
<dbReference type="InterPro" id="IPR006282">
    <property type="entry name" value="Thi_PPkinase"/>
</dbReference>
<dbReference type="InterPro" id="IPR036759">
    <property type="entry name" value="TPK_catalytic_sf"/>
</dbReference>
<evidence type="ECO:0000256" key="1">
    <source>
        <dbReference type="ARBA" id="ARBA00022679"/>
    </source>
</evidence>
<evidence type="ECO:0000256" key="2">
    <source>
        <dbReference type="ARBA" id="ARBA00022741"/>
    </source>
</evidence>
<dbReference type="InterPro" id="IPR007371">
    <property type="entry name" value="TPK_catalytic"/>
</dbReference>
<dbReference type="GO" id="GO:0016301">
    <property type="term" value="F:kinase activity"/>
    <property type="evidence" value="ECO:0007669"/>
    <property type="project" value="UniProtKB-KW"/>
</dbReference>
<evidence type="ECO:0000256" key="3">
    <source>
        <dbReference type="ARBA" id="ARBA00022777"/>
    </source>
</evidence>
<dbReference type="NCBIfam" id="TIGR01378">
    <property type="entry name" value="thi_PPkinase"/>
    <property type="match status" value="1"/>
</dbReference>
<evidence type="ECO:0000259" key="6">
    <source>
        <dbReference type="SMART" id="SM00983"/>
    </source>
</evidence>
<dbReference type="GO" id="GO:0005524">
    <property type="term" value="F:ATP binding"/>
    <property type="evidence" value="ECO:0007669"/>
    <property type="project" value="UniProtKB-KW"/>
</dbReference>
<gene>
    <name evidence="7" type="ORF">DPQ25_09125</name>
</gene>
<reference evidence="7 8" key="1">
    <citation type="submission" date="2018-06" db="EMBL/GenBank/DDBJ databases">
        <title>Noncontiguous genome sequence of Ruminococcaceae bacterium ASD2818.</title>
        <authorList>
            <person name="Chaplin A.V."/>
            <person name="Sokolova S.R."/>
            <person name="Kochetkova T.O."/>
            <person name="Goltsov A.Y."/>
            <person name="Trofimov D.Y."/>
            <person name="Efimov B.A."/>
        </authorList>
    </citation>
    <scope>NUCLEOTIDE SEQUENCE [LARGE SCALE GENOMIC DNA]</scope>
    <source>
        <strain evidence="7 8">ASD2818</strain>
    </source>
</reference>
<dbReference type="GO" id="GO:0009229">
    <property type="term" value="P:thiamine diphosphate biosynthetic process"/>
    <property type="evidence" value="ECO:0007669"/>
    <property type="project" value="InterPro"/>
</dbReference>
<proteinExistence type="predicted"/>
<dbReference type="Pfam" id="PF04265">
    <property type="entry name" value="TPK_B1_binding"/>
    <property type="match status" value="1"/>
</dbReference>
<keyword evidence="3 7" id="KW-0418">Kinase</keyword>
<comment type="caution">
    <text evidence="7">The sequence shown here is derived from an EMBL/GenBank/DDBJ whole genome shotgun (WGS) entry which is preliminary data.</text>
</comment>
<dbReference type="GO" id="GO:0004788">
    <property type="term" value="F:thiamine diphosphokinase activity"/>
    <property type="evidence" value="ECO:0007669"/>
    <property type="project" value="UniProtKB-UniRule"/>
</dbReference>
<dbReference type="GO" id="GO:0006772">
    <property type="term" value="P:thiamine metabolic process"/>
    <property type="evidence" value="ECO:0007669"/>
    <property type="project" value="UniProtKB-UniRule"/>
</dbReference>
<dbReference type="InterPro" id="IPR036371">
    <property type="entry name" value="TPK_B1-bd_sf"/>
</dbReference>
<dbReference type="SUPFAM" id="SSF63999">
    <property type="entry name" value="Thiamin pyrophosphokinase, catalytic domain"/>
    <property type="match status" value="1"/>
</dbReference>
<evidence type="ECO:0000313" key="7">
    <source>
        <dbReference type="EMBL" id="RAQ28476.1"/>
    </source>
</evidence>
<name>A0A328UH88_9FIRM</name>
<keyword evidence="1 7" id="KW-0808">Transferase</keyword>
<dbReference type="PANTHER" id="PTHR41299">
    <property type="entry name" value="THIAMINE PYROPHOSPHOKINASE"/>
    <property type="match status" value="1"/>
</dbReference>